<dbReference type="EMBL" id="LQOF01000307">
    <property type="protein sequence ID" value="KXT67101.1"/>
    <property type="molecule type" value="Genomic_DNA"/>
</dbReference>
<protein>
    <submittedName>
        <fullName evidence="1">Uncharacterized protein</fullName>
    </submittedName>
</protein>
<evidence type="ECO:0000313" key="1">
    <source>
        <dbReference type="EMBL" id="KXT67101.1"/>
    </source>
</evidence>
<organism evidence="1 2">
    <name type="scientific">Streptococcus gallolyticus</name>
    <dbReference type="NCBI Taxonomy" id="315405"/>
    <lineage>
        <taxon>Bacteria</taxon>
        <taxon>Bacillati</taxon>
        <taxon>Bacillota</taxon>
        <taxon>Bacilli</taxon>
        <taxon>Lactobacillales</taxon>
        <taxon>Streptococcaceae</taxon>
        <taxon>Streptococcus</taxon>
    </lineage>
</organism>
<name>A0A139MUA4_9STRE</name>
<dbReference type="AlphaFoldDB" id="A0A139MUA4"/>
<proteinExistence type="predicted"/>
<gene>
    <name evidence="1" type="ORF">SGADD02_01508</name>
</gene>
<comment type="caution">
    <text evidence="1">The sequence shown here is derived from an EMBL/GenBank/DDBJ whole genome shotgun (WGS) entry which is preliminary data.</text>
</comment>
<sequence length="42" mass="5180">MKGNGFERNYQNGKVCHSKIITLFKHKKILWQHFSKDFYLMY</sequence>
<dbReference type="Proteomes" id="UP000070198">
    <property type="component" value="Unassembled WGS sequence"/>
</dbReference>
<accession>A0A139MUA4</accession>
<reference evidence="1 2" key="1">
    <citation type="submission" date="2016-01" db="EMBL/GenBank/DDBJ databases">
        <title>Highly variable Streptococcus oralis are common among viridans streptococci isolated from primates.</title>
        <authorList>
            <person name="Denapaite D."/>
            <person name="Rieger M."/>
            <person name="Koendgen S."/>
            <person name="Brueckner R."/>
            <person name="Ochigava I."/>
            <person name="Kappeler P."/>
            <person name="Maetz-Rensing K."/>
            <person name="Leendertz F."/>
            <person name="Hakenbeck R."/>
        </authorList>
    </citation>
    <scope>NUCLEOTIDE SEQUENCE [LARGE SCALE GENOMIC DNA]</scope>
    <source>
        <strain evidence="1 2">DD02</strain>
    </source>
</reference>
<evidence type="ECO:0000313" key="2">
    <source>
        <dbReference type="Proteomes" id="UP000070198"/>
    </source>
</evidence>